<dbReference type="Gene3D" id="1.20.58.1910">
    <property type="match status" value="1"/>
</dbReference>
<dbReference type="HOGENOM" id="CLU_036524_3_1_7"/>
<dbReference type="Pfam" id="PF01966">
    <property type="entry name" value="HD"/>
    <property type="match status" value="1"/>
</dbReference>
<dbReference type="InterPro" id="IPR003607">
    <property type="entry name" value="HD/PDEase_dom"/>
</dbReference>
<feature type="domain" description="HD" evidence="1">
    <location>
        <begin position="22"/>
        <end position="85"/>
    </location>
</feature>
<dbReference type="EMBL" id="FO203503">
    <property type="protein sequence ID" value="CCK80754.1"/>
    <property type="molecule type" value="Genomic_DNA"/>
</dbReference>
<dbReference type="STRING" id="651182.TOL2_C25950"/>
<keyword evidence="2" id="KW-0378">Hydrolase</keyword>
<proteinExistence type="predicted"/>
<name>K0N9U3_DESTT</name>
<dbReference type="PANTHER" id="PTHR33594">
    <property type="entry name" value="SUPERFAMILY HYDROLASE, PUTATIVE (AFU_ORTHOLOGUE AFUA_1G03035)-RELATED"/>
    <property type="match status" value="1"/>
</dbReference>
<dbReference type="CDD" id="cd00077">
    <property type="entry name" value="HDc"/>
    <property type="match status" value="1"/>
</dbReference>
<gene>
    <name evidence="2" type="ordered locus">TOL2_C25950</name>
</gene>
<dbReference type="RefSeq" id="WP_014958059.1">
    <property type="nucleotide sequence ID" value="NC_018645.1"/>
</dbReference>
<dbReference type="OrthoDB" id="9797344at2"/>
<dbReference type="AlphaFoldDB" id="K0N9U3"/>
<evidence type="ECO:0000259" key="1">
    <source>
        <dbReference type="Pfam" id="PF01966"/>
    </source>
</evidence>
<reference evidence="2 3" key="1">
    <citation type="journal article" date="2013" name="Environ. Microbiol.">
        <title>Complete genome, catabolic sub-proteomes and key-metabolites of Desulfobacula toluolica Tol2, a marine, aromatic compound-degrading, sulfate-reducing bacterium.</title>
        <authorList>
            <person name="Wohlbrand L."/>
            <person name="Jacob J.H."/>
            <person name="Kube M."/>
            <person name="Mussmann M."/>
            <person name="Jarling R."/>
            <person name="Beck A."/>
            <person name="Amann R."/>
            <person name="Wilkes H."/>
            <person name="Reinhardt R."/>
            <person name="Rabus R."/>
        </authorList>
    </citation>
    <scope>NUCLEOTIDE SEQUENCE [LARGE SCALE GENOMIC DNA]</scope>
    <source>
        <strain evidence="3">DSM 7467 / Tol2</strain>
    </source>
</reference>
<dbReference type="InterPro" id="IPR006674">
    <property type="entry name" value="HD_domain"/>
</dbReference>
<dbReference type="Gene3D" id="1.10.472.50">
    <property type="entry name" value="HD-domain/PDEase-like"/>
    <property type="match status" value="1"/>
</dbReference>
<dbReference type="GO" id="GO:0016787">
    <property type="term" value="F:hydrolase activity"/>
    <property type="evidence" value="ECO:0007669"/>
    <property type="project" value="UniProtKB-KW"/>
</dbReference>
<dbReference type="SUPFAM" id="SSF109604">
    <property type="entry name" value="HD-domain/PDEase-like"/>
    <property type="match status" value="1"/>
</dbReference>
<dbReference type="KEGG" id="dto:TOL2_C25950"/>
<evidence type="ECO:0000313" key="2">
    <source>
        <dbReference type="EMBL" id="CCK80754.1"/>
    </source>
</evidence>
<dbReference type="PANTHER" id="PTHR33594:SF1">
    <property type="entry name" value="HD_PDEASE DOMAIN-CONTAINING PROTEIN"/>
    <property type="match status" value="1"/>
</dbReference>
<sequence length="200" mass="23502">MYEKIIKFIKPFYKKNTLSHDYSHAISVYENVKRICKKESLEGEVAKISALFHDIIQLKDKSGEDVVASAAIAKDFLIRQGVDKETYDQVHTSIIESSWDFFDKSKKLSSMQSYLLRDADFLESIGTHGLVRVFSYSGENRIVFGFPPFIEKENTAYNHINNKLLKMKDYFHFKTALAEAERRHKYMRQFLDQYSKETKW</sequence>
<keyword evidence="3" id="KW-1185">Reference proteome</keyword>
<dbReference type="Proteomes" id="UP000007347">
    <property type="component" value="Chromosome"/>
</dbReference>
<evidence type="ECO:0000313" key="3">
    <source>
        <dbReference type="Proteomes" id="UP000007347"/>
    </source>
</evidence>
<protein>
    <submittedName>
        <fullName evidence="2">Metal-dependent phosphohydrolase</fullName>
    </submittedName>
</protein>
<accession>K0N9U3</accession>
<organism evidence="2 3">
    <name type="scientific">Desulfobacula toluolica (strain DSM 7467 / Tol2)</name>
    <dbReference type="NCBI Taxonomy" id="651182"/>
    <lineage>
        <taxon>Bacteria</taxon>
        <taxon>Pseudomonadati</taxon>
        <taxon>Thermodesulfobacteriota</taxon>
        <taxon>Desulfobacteria</taxon>
        <taxon>Desulfobacterales</taxon>
        <taxon>Desulfobacteraceae</taxon>
        <taxon>Desulfobacula</taxon>
    </lineage>
</organism>